<dbReference type="PANTHER" id="PTHR12419">
    <property type="entry name" value="OTU DOMAIN CONTAINING PROTEIN"/>
    <property type="match status" value="1"/>
</dbReference>
<dbReference type="OMA" id="RANSEYY"/>
<feature type="region of interest" description="Disordered" evidence="1">
    <location>
        <begin position="338"/>
        <end position="465"/>
    </location>
</feature>
<keyword evidence="4" id="KW-1185">Reference proteome</keyword>
<protein>
    <submittedName>
        <fullName evidence="3">Cysteine proteinase</fullName>
    </submittedName>
</protein>
<dbReference type="GO" id="GO:0004843">
    <property type="term" value="F:cysteine-type deubiquitinase activity"/>
    <property type="evidence" value="ECO:0007669"/>
    <property type="project" value="TreeGrafter"/>
</dbReference>
<dbReference type="RefSeq" id="XP_008084248.1">
    <property type="nucleotide sequence ID" value="XM_008086057.1"/>
</dbReference>
<feature type="compositionally biased region" description="Polar residues" evidence="1">
    <location>
        <begin position="454"/>
        <end position="463"/>
    </location>
</feature>
<dbReference type="Proteomes" id="UP000016922">
    <property type="component" value="Unassembled WGS sequence"/>
</dbReference>
<dbReference type="InterPro" id="IPR038765">
    <property type="entry name" value="Papain-like_cys_pep_sf"/>
</dbReference>
<dbReference type="Pfam" id="PF02338">
    <property type="entry name" value="OTU"/>
    <property type="match status" value="1"/>
</dbReference>
<feature type="compositionally biased region" description="Polar residues" evidence="1">
    <location>
        <begin position="338"/>
        <end position="348"/>
    </location>
</feature>
<accession>S3CRQ7</accession>
<dbReference type="HOGENOM" id="CLU_048473_0_0_1"/>
<dbReference type="CDD" id="cd22756">
    <property type="entry name" value="OTU_OTUD3-like"/>
    <property type="match status" value="1"/>
</dbReference>
<dbReference type="InterPro" id="IPR003323">
    <property type="entry name" value="OTU_dom"/>
</dbReference>
<dbReference type="SUPFAM" id="SSF54001">
    <property type="entry name" value="Cysteine proteinases"/>
    <property type="match status" value="1"/>
</dbReference>
<gene>
    <name evidence="3" type="ORF">GLAREA_09460</name>
</gene>
<dbReference type="GeneID" id="19468508"/>
<dbReference type="EMBL" id="KE145368">
    <property type="protein sequence ID" value="EPE28340.1"/>
    <property type="molecule type" value="Genomic_DNA"/>
</dbReference>
<evidence type="ECO:0000313" key="3">
    <source>
        <dbReference type="EMBL" id="EPE28340.1"/>
    </source>
</evidence>
<evidence type="ECO:0000313" key="4">
    <source>
        <dbReference type="Proteomes" id="UP000016922"/>
    </source>
</evidence>
<dbReference type="PANTHER" id="PTHR12419:SF7">
    <property type="entry name" value="OTU DOMAIN-CONTAINING PROTEIN 3"/>
    <property type="match status" value="1"/>
</dbReference>
<feature type="region of interest" description="Disordered" evidence="1">
    <location>
        <begin position="63"/>
        <end position="97"/>
    </location>
</feature>
<feature type="compositionally biased region" description="Polar residues" evidence="1">
    <location>
        <begin position="248"/>
        <end position="267"/>
    </location>
</feature>
<dbReference type="PROSITE" id="PS50802">
    <property type="entry name" value="OTU"/>
    <property type="match status" value="1"/>
</dbReference>
<name>S3CRQ7_GLAL2</name>
<proteinExistence type="predicted"/>
<dbReference type="InterPro" id="IPR050704">
    <property type="entry name" value="Peptidase_C85-like"/>
</dbReference>
<feature type="compositionally biased region" description="Polar residues" evidence="1">
    <location>
        <begin position="355"/>
        <end position="370"/>
    </location>
</feature>
<feature type="compositionally biased region" description="Basic residues" evidence="1">
    <location>
        <begin position="74"/>
        <end position="84"/>
    </location>
</feature>
<dbReference type="Gene3D" id="3.90.70.80">
    <property type="match status" value="1"/>
</dbReference>
<sequence length="485" mass="53735">MAPRKASKEFPLLEANGLMTSEITGDGNCLFNALSDQMHGHEGENLAIRAKVIEEMRANPDNYKSFIPVDPRGPGRRNPKRKNKGSASESLQETPTDAQIEAAWQDHLRRMSQSGCYGDNTELVAFTKAYDVNVVVFTYQSLIYQVKAAEDGVKRPILYIALHEFEHYSTVRKIGGPSTGPPEITIGDPEAPADMNAGMEGNTIHNWQVDVVQNSLPTPVEESVIRQSIKQHKGNIDNAVTELLDSQYYSSAPGTPGNLSESGNSSFFEREQESEDEYSSCRNKRRNFDGARDAKKRVLGQQNKEFVYVPLPSVEVTAPDAYDSRHPSPEIPAIQQLRNSSDVASIATSDDDSYSEYTASTHSRAQSVAPGTTPPRPRIILHTASQKAKLARQRQQSDSQEPTSSEPSEPSEPVTLATALREMKNMSARERKVYKKTLQKKQARVRKQEKMQSDSKLTTTSANIKRASPPVDKVLSLGKLSMIQI</sequence>
<organism evidence="3 4">
    <name type="scientific">Glarea lozoyensis (strain ATCC 20868 / MF5171)</name>
    <dbReference type="NCBI Taxonomy" id="1116229"/>
    <lineage>
        <taxon>Eukaryota</taxon>
        <taxon>Fungi</taxon>
        <taxon>Dikarya</taxon>
        <taxon>Ascomycota</taxon>
        <taxon>Pezizomycotina</taxon>
        <taxon>Leotiomycetes</taxon>
        <taxon>Helotiales</taxon>
        <taxon>Helotiaceae</taxon>
        <taxon>Glarea</taxon>
    </lineage>
</organism>
<evidence type="ECO:0000259" key="2">
    <source>
        <dbReference type="PROSITE" id="PS50802"/>
    </source>
</evidence>
<dbReference type="STRING" id="1116229.S3CRQ7"/>
<dbReference type="eggNOG" id="KOG2605">
    <property type="taxonomic scope" value="Eukaryota"/>
</dbReference>
<dbReference type="KEGG" id="glz:GLAREA_09460"/>
<feature type="compositionally biased region" description="Low complexity" evidence="1">
    <location>
        <begin position="396"/>
        <end position="413"/>
    </location>
</feature>
<evidence type="ECO:0000256" key="1">
    <source>
        <dbReference type="SAM" id="MobiDB-lite"/>
    </source>
</evidence>
<feature type="region of interest" description="Disordered" evidence="1">
    <location>
        <begin position="248"/>
        <end position="281"/>
    </location>
</feature>
<dbReference type="GO" id="GO:0016579">
    <property type="term" value="P:protein deubiquitination"/>
    <property type="evidence" value="ECO:0007669"/>
    <property type="project" value="TreeGrafter"/>
</dbReference>
<dbReference type="OrthoDB" id="409956at2759"/>
<dbReference type="AlphaFoldDB" id="S3CRQ7"/>
<feature type="compositionally biased region" description="Basic residues" evidence="1">
    <location>
        <begin position="432"/>
        <end position="445"/>
    </location>
</feature>
<feature type="compositionally biased region" description="Basic and acidic residues" evidence="1">
    <location>
        <begin position="421"/>
        <end position="431"/>
    </location>
</feature>
<reference evidence="3 4" key="1">
    <citation type="journal article" date="2013" name="BMC Genomics">
        <title>Genomics-driven discovery of the pneumocandin biosynthetic gene cluster in the fungus Glarea lozoyensis.</title>
        <authorList>
            <person name="Chen L."/>
            <person name="Yue Q."/>
            <person name="Zhang X."/>
            <person name="Xiang M."/>
            <person name="Wang C."/>
            <person name="Li S."/>
            <person name="Che Y."/>
            <person name="Ortiz-Lopez F.J."/>
            <person name="Bills G.F."/>
            <person name="Liu X."/>
            <person name="An Z."/>
        </authorList>
    </citation>
    <scope>NUCLEOTIDE SEQUENCE [LARGE SCALE GENOMIC DNA]</scope>
    <source>
        <strain evidence="4">ATCC 20868 / MF5171</strain>
    </source>
</reference>
<feature type="compositionally biased region" description="Polar residues" evidence="1">
    <location>
        <begin position="86"/>
        <end position="97"/>
    </location>
</feature>
<feature type="domain" description="OTU" evidence="2">
    <location>
        <begin position="18"/>
        <end position="174"/>
    </location>
</feature>